<dbReference type="SUPFAM" id="SSF52129">
    <property type="entry name" value="Caspase-like"/>
    <property type="match status" value="1"/>
</dbReference>
<dbReference type="PROSITE" id="PS50207">
    <property type="entry name" value="CASPASE_P10"/>
    <property type="match status" value="1"/>
</dbReference>
<organism evidence="2 3">
    <name type="scientific">Periplaneta americana</name>
    <name type="common">American cockroach</name>
    <name type="synonym">Blatta americana</name>
    <dbReference type="NCBI Taxonomy" id="6978"/>
    <lineage>
        <taxon>Eukaryota</taxon>
        <taxon>Metazoa</taxon>
        <taxon>Ecdysozoa</taxon>
        <taxon>Arthropoda</taxon>
        <taxon>Hexapoda</taxon>
        <taxon>Insecta</taxon>
        <taxon>Pterygota</taxon>
        <taxon>Neoptera</taxon>
        <taxon>Polyneoptera</taxon>
        <taxon>Dictyoptera</taxon>
        <taxon>Blattodea</taxon>
        <taxon>Blattoidea</taxon>
        <taxon>Blattidae</taxon>
        <taxon>Blattinae</taxon>
        <taxon>Periplaneta</taxon>
    </lineage>
</organism>
<dbReference type="Proteomes" id="UP001148838">
    <property type="component" value="Unassembled WGS sequence"/>
</dbReference>
<dbReference type="Gene3D" id="3.30.70.1470">
    <property type="entry name" value="Caspase-like"/>
    <property type="match status" value="1"/>
</dbReference>
<evidence type="ECO:0000259" key="1">
    <source>
        <dbReference type="PROSITE" id="PS50207"/>
    </source>
</evidence>
<sequence length="101" mass="11659">MIVISCCNVMLPNWCTFTGYIALRDPTWGTPFIMALCDELNNNGTTLDLLQILIRVHHRLATSTYVLQEKNTLVKVQPSFLCYLNRFVRFDTPTLFKSQTQ</sequence>
<evidence type="ECO:0000313" key="2">
    <source>
        <dbReference type="EMBL" id="KAJ4439161.1"/>
    </source>
</evidence>
<evidence type="ECO:0000313" key="3">
    <source>
        <dbReference type="Proteomes" id="UP001148838"/>
    </source>
</evidence>
<reference evidence="2 3" key="1">
    <citation type="journal article" date="2022" name="Allergy">
        <title>Genome assembly and annotation of Periplaneta americana reveal a comprehensive cockroach allergen profile.</title>
        <authorList>
            <person name="Wang L."/>
            <person name="Xiong Q."/>
            <person name="Saelim N."/>
            <person name="Wang L."/>
            <person name="Nong W."/>
            <person name="Wan A.T."/>
            <person name="Shi M."/>
            <person name="Liu X."/>
            <person name="Cao Q."/>
            <person name="Hui J.H.L."/>
            <person name="Sookrung N."/>
            <person name="Leung T.F."/>
            <person name="Tungtrongchitr A."/>
            <person name="Tsui S.K.W."/>
        </authorList>
    </citation>
    <scope>NUCLEOTIDE SEQUENCE [LARGE SCALE GENOMIC DNA]</scope>
    <source>
        <strain evidence="2">PWHHKU_190912</strain>
    </source>
</reference>
<proteinExistence type="predicted"/>
<accession>A0ABQ8SZE6</accession>
<protein>
    <recommendedName>
        <fullName evidence="1">Caspase family p10 domain-containing protein</fullName>
    </recommendedName>
</protein>
<dbReference type="InterPro" id="IPR029030">
    <property type="entry name" value="Caspase-like_dom_sf"/>
</dbReference>
<feature type="domain" description="Caspase family p10" evidence="1">
    <location>
        <begin position="10"/>
        <end position="92"/>
    </location>
</feature>
<gene>
    <name evidence="2" type="ORF">ANN_15118</name>
</gene>
<name>A0ABQ8SZE6_PERAM</name>
<dbReference type="InterPro" id="IPR002138">
    <property type="entry name" value="Pept_C14_p10"/>
</dbReference>
<keyword evidence="3" id="KW-1185">Reference proteome</keyword>
<dbReference type="Pfam" id="PF00656">
    <property type="entry name" value="Peptidase_C14"/>
    <property type="match status" value="1"/>
</dbReference>
<dbReference type="InterPro" id="IPR011600">
    <property type="entry name" value="Pept_C14_caspase"/>
</dbReference>
<comment type="caution">
    <text evidence="2">The sequence shown here is derived from an EMBL/GenBank/DDBJ whole genome shotgun (WGS) entry which is preliminary data.</text>
</comment>
<dbReference type="EMBL" id="JAJSOF020000019">
    <property type="protein sequence ID" value="KAJ4439161.1"/>
    <property type="molecule type" value="Genomic_DNA"/>
</dbReference>